<dbReference type="PANTHER" id="PTHR30250">
    <property type="entry name" value="PST FAMILY PREDICTED COLANIC ACID TRANSPORTER"/>
    <property type="match status" value="1"/>
</dbReference>
<keyword evidence="8" id="KW-1185">Reference proteome</keyword>
<dbReference type="Proteomes" id="UP000655208">
    <property type="component" value="Unassembled WGS sequence"/>
</dbReference>
<feature type="transmembrane region" description="Helical" evidence="6">
    <location>
        <begin position="166"/>
        <end position="187"/>
    </location>
</feature>
<proteinExistence type="predicted"/>
<keyword evidence="4 6" id="KW-1133">Transmembrane helix</keyword>
<dbReference type="EMBL" id="BMNA01000001">
    <property type="protein sequence ID" value="GGL87409.1"/>
    <property type="molecule type" value="Genomic_DNA"/>
</dbReference>
<evidence type="ECO:0000256" key="4">
    <source>
        <dbReference type="ARBA" id="ARBA00022989"/>
    </source>
</evidence>
<dbReference type="InterPro" id="IPR002797">
    <property type="entry name" value="Polysacc_synth"/>
</dbReference>
<comment type="subcellular location">
    <subcellularLocation>
        <location evidence="1">Cell membrane</location>
        <topology evidence="1">Multi-pass membrane protein</topology>
    </subcellularLocation>
</comment>
<keyword evidence="5 6" id="KW-0472">Membrane</keyword>
<evidence type="ECO:0000313" key="7">
    <source>
        <dbReference type="EMBL" id="GGL87409.1"/>
    </source>
</evidence>
<reference evidence="7" key="2">
    <citation type="submission" date="2020-09" db="EMBL/GenBank/DDBJ databases">
        <authorList>
            <person name="Sun Q."/>
            <person name="Zhou Y."/>
        </authorList>
    </citation>
    <scope>NUCLEOTIDE SEQUENCE</scope>
    <source>
        <strain evidence="7">CGMCC 4.7308</strain>
    </source>
</reference>
<protein>
    <recommendedName>
        <fullName evidence="9">Polysaccharide biosynthesis protein C-terminal domain-containing protein</fullName>
    </recommendedName>
</protein>
<evidence type="ECO:0000256" key="5">
    <source>
        <dbReference type="ARBA" id="ARBA00023136"/>
    </source>
</evidence>
<evidence type="ECO:0008006" key="9">
    <source>
        <dbReference type="Google" id="ProtNLM"/>
    </source>
</evidence>
<keyword evidence="2" id="KW-1003">Cell membrane</keyword>
<reference evidence="7" key="1">
    <citation type="journal article" date="2014" name="Int. J. Syst. Evol. Microbiol.">
        <title>Complete genome sequence of Corynebacterium casei LMG S-19264T (=DSM 44701T), isolated from a smear-ripened cheese.</title>
        <authorList>
            <consortium name="US DOE Joint Genome Institute (JGI-PGF)"/>
            <person name="Walter F."/>
            <person name="Albersmeier A."/>
            <person name="Kalinowski J."/>
            <person name="Ruckert C."/>
        </authorList>
    </citation>
    <scope>NUCLEOTIDE SEQUENCE</scope>
    <source>
        <strain evidence="7">CGMCC 4.7308</strain>
    </source>
</reference>
<keyword evidence="3 6" id="KW-0812">Transmembrane</keyword>
<dbReference type="Pfam" id="PF01943">
    <property type="entry name" value="Polysacc_synt"/>
    <property type="match status" value="1"/>
</dbReference>
<evidence type="ECO:0000256" key="3">
    <source>
        <dbReference type="ARBA" id="ARBA00022692"/>
    </source>
</evidence>
<accession>A0A917SN18</accession>
<evidence type="ECO:0000313" key="8">
    <source>
        <dbReference type="Proteomes" id="UP000655208"/>
    </source>
</evidence>
<feature type="transmembrane region" description="Helical" evidence="6">
    <location>
        <begin position="278"/>
        <end position="304"/>
    </location>
</feature>
<gene>
    <name evidence="7" type="ORF">GCM10011594_03720</name>
</gene>
<sequence>MSRSVLITVVGNLFPNVAALASGPILAHALGVDGRGVVAAATAPLTLVTTIATFGIPEATTYTVARHPGLARMTIGRAAALTTVAGVCAMGAVVGAAGWLSGGSPQVHQLMLIAVLAVVPNLLVGVLRGVASAHHLWGRVALERIFASGLRLLALLPFWLTGHLGPTVATVILAVMPLMGALAYLGLFRRFADPAEDVTGHASYRALFGYGMRIWVGSISGILLSRLDQTLMTPLTGSYQLGLYVIAVTVSELPLIINGSVRDVTFARDASESADDRLAAAARISFFLCSAFAAGIAATMWWWIPRLFGAGFEPSVQVALILLVAVALGTPGSIGGAGLSARGRPGLRSLSLVVACAVNVVLLIVLVPPLGATGAALATLVGNLLSSNLNLVLLQRYFGVPVRLFYGLRRSDVRMLRNLLTSVLRRGR</sequence>
<feature type="transmembrane region" description="Helical" evidence="6">
    <location>
        <begin position="37"/>
        <end position="57"/>
    </location>
</feature>
<comment type="caution">
    <text evidence="7">The sequence shown here is derived from an EMBL/GenBank/DDBJ whole genome shotgun (WGS) entry which is preliminary data.</text>
</comment>
<feature type="transmembrane region" description="Helical" evidence="6">
    <location>
        <begin position="350"/>
        <end position="371"/>
    </location>
</feature>
<feature type="transmembrane region" description="Helical" evidence="6">
    <location>
        <begin position="207"/>
        <end position="227"/>
    </location>
</feature>
<dbReference type="PANTHER" id="PTHR30250:SF11">
    <property type="entry name" value="O-ANTIGEN TRANSPORTER-RELATED"/>
    <property type="match status" value="1"/>
</dbReference>
<feature type="transmembrane region" description="Helical" evidence="6">
    <location>
        <begin position="239"/>
        <end position="257"/>
    </location>
</feature>
<name>A0A917SN18_9ACTN</name>
<evidence type="ECO:0000256" key="6">
    <source>
        <dbReference type="SAM" id="Phobius"/>
    </source>
</evidence>
<organism evidence="7 8">
    <name type="scientific">Nakamurella endophytica</name>
    <dbReference type="NCBI Taxonomy" id="1748367"/>
    <lineage>
        <taxon>Bacteria</taxon>
        <taxon>Bacillati</taxon>
        <taxon>Actinomycetota</taxon>
        <taxon>Actinomycetes</taxon>
        <taxon>Nakamurellales</taxon>
        <taxon>Nakamurellaceae</taxon>
        <taxon>Nakamurella</taxon>
    </lineage>
</organism>
<feature type="transmembrane region" description="Helical" evidence="6">
    <location>
        <begin position="107"/>
        <end position="130"/>
    </location>
</feature>
<evidence type="ECO:0000256" key="2">
    <source>
        <dbReference type="ARBA" id="ARBA00022475"/>
    </source>
</evidence>
<feature type="transmembrane region" description="Helical" evidence="6">
    <location>
        <begin position="142"/>
        <end position="160"/>
    </location>
</feature>
<feature type="transmembrane region" description="Helical" evidence="6">
    <location>
        <begin position="316"/>
        <end position="338"/>
    </location>
</feature>
<feature type="transmembrane region" description="Helical" evidence="6">
    <location>
        <begin position="78"/>
        <end position="101"/>
    </location>
</feature>
<evidence type="ECO:0000256" key="1">
    <source>
        <dbReference type="ARBA" id="ARBA00004651"/>
    </source>
</evidence>
<dbReference type="AlphaFoldDB" id="A0A917SN18"/>
<dbReference type="GO" id="GO:0005886">
    <property type="term" value="C:plasma membrane"/>
    <property type="evidence" value="ECO:0007669"/>
    <property type="project" value="UniProtKB-SubCell"/>
</dbReference>
<dbReference type="InterPro" id="IPR050833">
    <property type="entry name" value="Poly_Biosynth_Transport"/>
</dbReference>